<accession>A0A9Q3HK82</accession>
<name>A0A9Q3HK82_9BASI</name>
<keyword evidence="2" id="KW-1185">Reference proteome</keyword>
<protein>
    <submittedName>
        <fullName evidence="1">Uncharacterized protein</fullName>
    </submittedName>
</protein>
<dbReference type="Proteomes" id="UP000765509">
    <property type="component" value="Unassembled WGS sequence"/>
</dbReference>
<sequence>MEDSRTSTSSDRLSSTFDTLIDSLEADIAAITVVRPEPFPTGNNRDIQLSVKELVYGGKTAGMGASAKSLDRQDELLSSS</sequence>
<proteinExistence type="predicted"/>
<reference evidence="1" key="1">
    <citation type="submission" date="2021-03" db="EMBL/GenBank/DDBJ databases">
        <title>Draft genome sequence of rust myrtle Austropuccinia psidii MF-1, a brazilian biotype.</title>
        <authorList>
            <person name="Quecine M.C."/>
            <person name="Pachon D.M.R."/>
            <person name="Bonatelli M.L."/>
            <person name="Correr F.H."/>
            <person name="Franceschini L.M."/>
            <person name="Leite T.F."/>
            <person name="Margarido G.R.A."/>
            <person name="Almeida C.A."/>
            <person name="Ferrarezi J.A."/>
            <person name="Labate C.A."/>
        </authorList>
    </citation>
    <scope>NUCLEOTIDE SEQUENCE</scope>
    <source>
        <strain evidence="1">MF-1</strain>
    </source>
</reference>
<organism evidence="1 2">
    <name type="scientific">Austropuccinia psidii MF-1</name>
    <dbReference type="NCBI Taxonomy" id="1389203"/>
    <lineage>
        <taxon>Eukaryota</taxon>
        <taxon>Fungi</taxon>
        <taxon>Dikarya</taxon>
        <taxon>Basidiomycota</taxon>
        <taxon>Pucciniomycotina</taxon>
        <taxon>Pucciniomycetes</taxon>
        <taxon>Pucciniales</taxon>
        <taxon>Sphaerophragmiaceae</taxon>
        <taxon>Austropuccinia</taxon>
    </lineage>
</organism>
<evidence type="ECO:0000313" key="2">
    <source>
        <dbReference type="Proteomes" id="UP000765509"/>
    </source>
</evidence>
<gene>
    <name evidence="1" type="ORF">O181_048256</name>
</gene>
<dbReference type="EMBL" id="AVOT02020388">
    <property type="protein sequence ID" value="MBW0508541.1"/>
    <property type="molecule type" value="Genomic_DNA"/>
</dbReference>
<comment type="caution">
    <text evidence="1">The sequence shown here is derived from an EMBL/GenBank/DDBJ whole genome shotgun (WGS) entry which is preliminary data.</text>
</comment>
<dbReference type="AlphaFoldDB" id="A0A9Q3HK82"/>
<evidence type="ECO:0000313" key="1">
    <source>
        <dbReference type="EMBL" id="MBW0508541.1"/>
    </source>
</evidence>